<dbReference type="GO" id="GO:0012505">
    <property type="term" value="C:endomembrane system"/>
    <property type="evidence" value="ECO:0007669"/>
    <property type="project" value="UniProtKB-SubCell"/>
</dbReference>
<gene>
    <name evidence="6" type="ORF">N0F65_012750</name>
</gene>
<dbReference type="PANTHER" id="PTHR24223:SF443">
    <property type="entry name" value="MULTIDRUG-RESISTANCE LIKE PROTEIN 1, ISOFORM I"/>
    <property type="match status" value="1"/>
</dbReference>
<evidence type="ECO:0000256" key="1">
    <source>
        <dbReference type="ARBA" id="ARBA00004127"/>
    </source>
</evidence>
<protein>
    <recommendedName>
        <fullName evidence="5">ABC transporter domain-containing protein</fullName>
    </recommendedName>
</protein>
<dbReference type="Gene3D" id="3.40.50.300">
    <property type="entry name" value="P-loop containing nucleotide triphosphate hydrolases"/>
    <property type="match status" value="1"/>
</dbReference>
<comment type="caution">
    <text evidence="6">The sequence shown here is derived from an EMBL/GenBank/DDBJ whole genome shotgun (WGS) entry which is preliminary data.</text>
</comment>
<keyword evidence="2" id="KW-0677">Repeat</keyword>
<comment type="subcellular location">
    <subcellularLocation>
        <location evidence="1">Endomembrane system</location>
        <topology evidence="1">Multi-pass membrane protein</topology>
    </subcellularLocation>
</comment>
<evidence type="ECO:0000256" key="3">
    <source>
        <dbReference type="ARBA" id="ARBA00022741"/>
    </source>
</evidence>
<feature type="domain" description="ABC transporter" evidence="5">
    <location>
        <begin position="5"/>
        <end position="48"/>
    </location>
</feature>
<keyword evidence="4" id="KW-0067">ATP-binding</keyword>
<reference evidence="6" key="1">
    <citation type="submission" date="2022-11" db="EMBL/GenBank/DDBJ databases">
        <authorList>
            <person name="Morgan W.R."/>
            <person name="Tartar A."/>
        </authorList>
    </citation>
    <scope>NUCLEOTIDE SEQUENCE</scope>
    <source>
        <strain evidence="6">ARSEF 373</strain>
    </source>
</reference>
<dbReference type="GO" id="GO:0005524">
    <property type="term" value="F:ATP binding"/>
    <property type="evidence" value="ECO:0007669"/>
    <property type="project" value="UniProtKB-KW"/>
</dbReference>
<dbReference type="PANTHER" id="PTHR24223">
    <property type="entry name" value="ATP-BINDING CASSETTE SUB-FAMILY C"/>
    <property type="match status" value="1"/>
</dbReference>
<dbReference type="AlphaFoldDB" id="A0AAV2YE04"/>
<evidence type="ECO:0000259" key="5">
    <source>
        <dbReference type="Pfam" id="PF00005"/>
    </source>
</evidence>
<keyword evidence="7" id="KW-1185">Reference proteome</keyword>
<dbReference type="InterPro" id="IPR050173">
    <property type="entry name" value="ABC_transporter_C-like"/>
</dbReference>
<organism evidence="6 7">
    <name type="scientific">Lagenidium giganteum</name>
    <dbReference type="NCBI Taxonomy" id="4803"/>
    <lineage>
        <taxon>Eukaryota</taxon>
        <taxon>Sar</taxon>
        <taxon>Stramenopiles</taxon>
        <taxon>Oomycota</taxon>
        <taxon>Peronosporomycetes</taxon>
        <taxon>Pythiales</taxon>
        <taxon>Pythiaceae</taxon>
    </lineage>
</organism>
<reference evidence="6" key="2">
    <citation type="journal article" date="2023" name="Microbiol Resour">
        <title>Decontamination and Annotation of the Draft Genome Sequence of the Oomycete Lagenidium giganteum ARSEF 373.</title>
        <authorList>
            <person name="Morgan W.R."/>
            <person name="Tartar A."/>
        </authorList>
    </citation>
    <scope>NUCLEOTIDE SEQUENCE</scope>
    <source>
        <strain evidence="6">ARSEF 373</strain>
    </source>
</reference>
<evidence type="ECO:0000313" key="7">
    <source>
        <dbReference type="Proteomes" id="UP001146120"/>
    </source>
</evidence>
<dbReference type="InterPro" id="IPR003439">
    <property type="entry name" value="ABC_transporter-like_ATP-bd"/>
</dbReference>
<name>A0AAV2YE04_9STRA</name>
<dbReference type="InterPro" id="IPR027417">
    <property type="entry name" value="P-loop_NTPase"/>
</dbReference>
<dbReference type="Proteomes" id="UP001146120">
    <property type="component" value="Unassembled WGS sequence"/>
</dbReference>
<evidence type="ECO:0000256" key="2">
    <source>
        <dbReference type="ARBA" id="ARBA00022737"/>
    </source>
</evidence>
<evidence type="ECO:0000313" key="6">
    <source>
        <dbReference type="EMBL" id="DAZ92520.1"/>
    </source>
</evidence>
<dbReference type="Pfam" id="PF00005">
    <property type="entry name" value="ABC_tran"/>
    <property type="match status" value="1"/>
</dbReference>
<dbReference type="GO" id="GO:0042626">
    <property type="term" value="F:ATPase-coupled transmembrane transporter activity"/>
    <property type="evidence" value="ECO:0007669"/>
    <property type="project" value="TreeGrafter"/>
</dbReference>
<accession>A0AAV2YE04</accession>
<dbReference type="EMBL" id="DAKRPA010000435">
    <property type="protein sequence ID" value="DAZ92520.1"/>
    <property type="molecule type" value="Genomic_DNA"/>
</dbReference>
<dbReference type="GO" id="GO:0016887">
    <property type="term" value="F:ATP hydrolysis activity"/>
    <property type="evidence" value="ECO:0007669"/>
    <property type="project" value="InterPro"/>
</dbReference>
<keyword evidence="3" id="KW-0547">Nucleotide-binding</keyword>
<sequence>MVSGLENQLSNELSENGDNLSVGERQMLCMACALLNQSRVVIMDEATASIDHATEKKLQNTIERDLEDVAVLTIAHR</sequence>
<dbReference type="SUPFAM" id="SSF52540">
    <property type="entry name" value="P-loop containing nucleoside triphosphate hydrolases"/>
    <property type="match status" value="1"/>
</dbReference>
<dbReference type="GO" id="GO:0016020">
    <property type="term" value="C:membrane"/>
    <property type="evidence" value="ECO:0007669"/>
    <property type="project" value="TreeGrafter"/>
</dbReference>
<evidence type="ECO:0000256" key="4">
    <source>
        <dbReference type="ARBA" id="ARBA00022840"/>
    </source>
</evidence>
<proteinExistence type="predicted"/>